<reference evidence="5" key="2">
    <citation type="submission" date="2019-06" db="EMBL/GenBank/DDBJ databases">
        <title>Co-occurence of chitin degradation, pigmentation and bioactivity in marine Pseudoalteromonas.</title>
        <authorList>
            <person name="Sonnenschein E.C."/>
            <person name="Bech P.K."/>
        </authorList>
    </citation>
    <scope>NUCLEOTIDE SEQUENCE [LARGE SCALE GENOMIC DNA]</scope>
    <source>
        <strain evidence="5">S3790</strain>
    </source>
</reference>
<dbReference type="Pfam" id="PF08338">
    <property type="entry name" value="DUF1731"/>
    <property type="match status" value="1"/>
</dbReference>
<dbReference type="OrthoDB" id="9801773at2"/>
<dbReference type="EMBL" id="PNBX01000048">
    <property type="protein sequence ID" value="TMO67865.1"/>
    <property type="molecule type" value="Genomic_DNA"/>
</dbReference>
<dbReference type="CDD" id="cd05242">
    <property type="entry name" value="SDR_a8"/>
    <property type="match status" value="1"/>
</dbReference>
<accession>A0A5S3V7L1</accession>
<dbReference type="InterPro" id="IPR001509">
    <property type="entry name" value="Epimerase_deHydtase"/>
</dbReference>
<feature type="domain" description="DUF1731" evidence="3">
    <location>
        <begin position="250"/>
        <end position="296"/>
    </location>
</feature>
<dbReference type="InterPro" id="IPR013549">
    <property type="entry name" value="DUF1731"/>
</dbReference>
<dbReference type="Pfam" id="PF01370">
    <property type="entry name" value="Epimerase"/>
    <property type="match status" value="1"/>
</dbReference>
<feature type="domain" description="NAD-dependent epimerase/dehydratase" evidence="2">
    <location>
        <begin position="3"/>
        <end position="215"/>
    </location>
</feature>
<dbReference type="AlphaFoldDB" id="A0A5S3V7L1"/>
<organism evidence="4 5">
    <name type="scientific">Pseudoalteromonas aurantia</name>
    <dbReference type="NCBI Taxonomy" id="43654"/>
    <lineage>
        <taxon>Bacteria</taxon>
        <taxon>Pseudomonadati</taxon>
        <taxon>Pseudomonadota</taxon>
        <taxon>Gammaproteobacteria</taxon>
        <taxon>Alteromonadales</taxon>
        <taxon>Pseudoalteromonadaceae</taxon>
        <taxon>Pseudoalteromonas</taxon>
    </lineage>
</organism>
<dbReference type="PANTHER" id="PTHR11092:SF0">
    <property type="entry name" value="EPIMERASE FAMILY PROTEIN SDR39U1"/>
    <property type="match status" value="1"/>
</dbReference>
<dbReference type="PANTHER" id="PTHR11092">
    <property type="entry name" value="SUGAR NUCLEOTIDE EPIMERASE RELATED"/>
    <property type="match status" value="1"/>
</dbReference>
<protein>
    <submittedName>
        <fullName evidence="4">TIGR01777 family protein</fullName>
    </submittedName>
</protein>
<dbReference type="SUPFAM" id="SSF51735">
    <property type="entry name" value="NAD(P)-binding Rossmann-fold domains"/>
    <property type="match status" value="1"/>
</dbReference>
<evidence type="ECO:0000259" key="2">
    <source>
        <dbReference type="Pfam" id="PF01370"/>
    </source>
</evidence>
<dbReference type="Gene3D" id="3.40.50.720">
    <property type="entry name" value="NAD(P)-binding Rossmann-like Domain"/>
    <property type="match status" value="1"/>
</dbReference>
<dbReference type="NCBIfam" id="TIGR01777">
    <property type="entry name" value="yfcH"/>
    <property type="match status" value="1"/>
</dbReference>
<dbReference type="InterPro" id="IPR010099">
    <property type="entry name" value="SDR39U1"/>
</dbReference>
<reference evidence="4 5" key="1">
    <citation type="submission" date="2018-01" db="EMBL/GenBank/DDBJ databases">
        <authorList>
            <person name="Paulsen S."/>
            <person name="Gram L.K."/>
        </authorList>
    </citation>
    <scope>NUCLEOTIDE SEQUENCE [LARGE SCALE GENOMIC DNA]</scope>
    <source>
        <strain evidence="4 5">S3790</strain>
    </source>
</reference>
<evidence type="ECO:0000259" key="3">
    <source>
        <dbReference type="Pfam" id="PF08338"/>
    </source>
</evidence>
<dbReference type="InterPro" id="IPR036291">
    <property type="entry name" value="NAD(P)-bd_dom_sf"/>
</dbReference>
<gene>
    <name evidence="4" type="ORF">CWC19_12295</name>
</gene>
<comment type="similarity">
    <text evidence="1">Belongs to the NAD(P)-dependent epimerase/dehydratase family. SDR39U1 subfamily.</text>
</comment>
<evidence type="ECO:0000313" key="4">
    <source>
        <dbReference type="EMBL" id="TMO67865.1"/>
    </source>
</evidence>
<evidence type="ECO:0000256" key="1">
    <source>
        <dbReference type="ARBA" id="ARBA00009353"/>
    </source>
</evidence>
<evidence type="ECO:0000313" key="5">
    <source>
        <dbReference type="Proteomes" id="UP000307217"/>
    </source>
</evidence>
<proteinExistence type="inferred from homology"/>
<dbReference type="RefSeq" id="WP_138592144.1">
    <property type="nucleotide sequence ID" value="NZ_PNBX01000048.1"/>
</dbReference>
<dbReference type="Proteomes" id="UP000307217">
    <property type="component" value="Unassembled WGS sequence"/>
</dbReference>
<sequence>MKVLITGATGLIGRQLCQVLYQEHELIALTRNIDRAKSILPDTVTCINTVNDADFNALDVIINLAGEPIADKRWSDQQKEKILTSRLTITQQLIEKIKLANSPPHTLISGSAIGFYGRQSSHIKINETFTDCTTEFSNELCEQWENLALSAQQYNTRVCIVRTGVVLSAQGGALAKMVPPFKMGLGGKVSSGEQMMSWIHIDDMVNIIVHLMENTALTGKFNATAPHPVSNIEFTKTLSTVLKRPSIIPMPNIMLRLLFGEMADLLIYGQAVVPERLTKDNFQFKYKELHSALSDILI</sequence>
<name>A0A5S3V7L1_9GAMM</name>
<comment type="caution">
    <text evidence="4">The sequence shown here is derived from an EMBL/GenBank/DDBJ whole genome shotgun (WGS) entry which is preliminary data.</text>
</comment>